<dbReference type="InParanoid" id="A0A0C3D405"/>
<dbReference type="EMBL" id="KN822285">
    <property type="protein sequence ID" value="KIM51114.1"/>
    <property type="molecule type" value="Genomic_DNA"/>
</dbReference>
<dbReference type="STRING" id="1036808.A0A0C3D405"/>
<evidence type="ECO:0000313" key="1">
    <source>
        <dbReference type="EMBL" id="KIM51114.1"/>
    </source>
</evidence>
<protein>
    <submittedName>
        <fullName evidence="1">Uncharacterized protein</fullName>
    </submittedName>
</protein>
<dbReference type="Proteomes" id="UP000053989">
    <property type="component" value="Unassembled WGS sequence"/>
</dbReference>
<organism evidence="1 2">
    <name type="scientific">Scleroderma citrinum Foug A</name>
    <dbReference type="NCBI Taxonomy" id="1036808"/>
    <lineage>
        <taxon>Eukaryota</taxon>
        <taxon>Fungi</taxon>
        <taxon>Dikarya</taxon>
        <taxon>Basidiomycota</taxon>
        <taxon>Agaricomycotina</taxon>
        <taxon>Agaricomycetes</taxon>
        <taxon>Agaricomycetidae</taxon>
        <taxon>Boletales</taxon>
        <taxon>Sclerodermatineae</taxon>
        <taxon>Sclerodermataceae</taxon>
        <taxon>Scleroderma</taxon>
    </lineage>
</organism>
<accession>A0A0C3D405</accession>
<gene>
    <name evidence="1" type="ORF">SCLCIDRAFT_33728</name>
</gene>
<keyword evidence="2" id="KW-1185">Reference proteome</keyword>
<dbReference type="OrthoDB" id="3269417at2759"/>
<reference evidence="2" key="2">
    <citation type="submission" date="2015-01" db="EMBL/GenBank/DDBJ databases">
        <title>Evolutionary Origins and Diversification of the Mycorrhizal Mutualists.</title>
        <authorList>
            <consortium name="DOE Joint Genome Institute"/>
            <consortium name="Mycorrhizal Genomics Consortium"/>
            <person name="Kohler A."/>
            <person name="Kuo A."/>
            <person name="Nagy L.G."/>
            <person name="Floudas D."/>
            <person name="Copeland A."/>
            <person name="Barry K.W."/>
            <person name="Cichocki N."/>
            <person name="Veneault-Fourrey C."/>
            <person name="LaButti K."/>
            <person name="Lindquist E.A."/>
            <person name="Lipzen A."/>
            <person name="Lundell T."/>
            <person name="Morin E."/>
            <person name="Murat C."/>
            <person name="Riley R."/>
            <person name="Ohm R."/>
            <person name="Sun H."/>
            <person name="Tunlid A."/>
            <person name="Henrissat B."/>
            <person name="Grigoriev I.V."/>
            <person name="Hibbett D.S."/>
            <person name="Martin F."/>
        </authorList>
    </citation>
    <scope>NUCLEOTIDE SEQUENCE [LARGE SCALE GENOMIC DNA]</scope>
    <source>
        <strain evidence="2">Foug A</strain>
    </source>
</reference>
<reference evidence="1 2" key="1">
    <citation type="submission" date="2014-04" db="EMBL/GenBank/DDBJ databases">
        <authorList>
            <consortium name="DOE Joint Genome Institute"/>
            <person name="Kuo A."/>
            <person name="Kohler A."/>
            <person name="Nagy L.G."/>
            <person name="Floudas D."/>
            <person name="Copeland A."/>
            <person name="Barry K.W."/>
            <person name="Cichocki N."/>
            <person name="Veneault-Fourrey C."/>
            <person name="LaButti K."/>
            <person name="Lindquist E.A."/>
            <person name="Lipzen A."/>
            <person name="Lundell T."/>
            <person name="Morin E."/>
            <person name="Murat C."/>
            <person name="Sun H."/>
            <person name="Tunlid A."/>
            <person name="Henrissat B."/>
            <person name="Grigoriev I.V."/>
            <person name="Hibbett D.S."/>
            <person name="Martin F."/>
            <person name="Nordberg H.P."/>
            <person name="Cantor M.N."/>
            <person name="Hua S.X."/>
        </authorList>
    </citation>
    <scope>NUCLEOTIDE SEQUENCE [LARGE SCALE GENOMIC DNA]</scope>
    <source>
        <strain evidence="1 2">Foug A</strain>
    </source>
</reference>
<evidence type="ECO:0000313" key="2">
    <source>
        <dbReference type="Proteomes" id="UP000053989"/>
    </source>
</evidence>
<dbReference type="HOGENOM" id="CLU_940609_0_0_1"/>
<proteinExistence type="predicted"/>
<dbReference type="AlphaFoldDB" id="A0A0C3D405"/>
<sequence length="333" mass="38471">MLVVDLLHEFELGVWKVIFTHLLRLLDAAKQGRVHELNRHYCQVPTFSWDTIQCFRSNSSKMKKMAARDFKDLLLCSIPVFEDLLPEPHNDFMMKLLFLLCHWHGLAKLCMHTEDTLRLMESVTVMLGNHLRTFTNETCATFSTKELHREAEAQTRRQARETLLKQGVFSRQPNNTYTSTRKAKTLNLQTYKLHALGDYVEQIQTYGTTDSYSTQGSLSTMLKKIDLFIQAKKSSFHNLLQLNDESLPDKPEDCYHIGQTQNFPEDLIPFVRKNSADPLMKNFILQLKAHLLPRVQALHEANVFMDLPEPSVTADATDIEALSMLNQVVFQRD</sequence>
<name>A0A0C3D405_9AGAM</name>